<evidence type="ECO:0000313" key="1">
    <source>
        <dbReference type="EMBL" id="KAJ8769389.1"/>
    </source>
</evidence>
<keyword evidence="2" id="KW-1185">Reference proteome</keyword>
<dbReference type="EMBL" id="JAIWQS010000003">
    <property type="protein sequence ID" value="KAJ8769389.1"/>
    <property type="molecule type" value="Genomic_DNA"/>
</dbReference>
<accession>A0AAV8TTI0</accession>
<dbReference type="AlphaFoldDB" id="A0AAV8TTI0"/>
<sequence>MAVKKPSKHTNLRKFVNAPIKILVMARNLYVKGMNECSQHLGAASFGCPTGHLNDLSRSSSLSSSKSGNRDDDYRELVKAAVSNTLKRQQSRKSARKVGRTLSVGFPIIDEEKSCHFEYVKVNVDIFARSRSSPVPKRTIGPLKLGEIENKDSFVS</sequence>
<evidence type="ECO:0000313" key="2">
    <source>
        <dbReference type="Proteomes" id="UP001159364"/>
    </source>
</evidence>
<dbReference type="Proteomes" id="UP001159364">
    <property type="component" value="Linkage Group LG03"/>
</dbReference>
<name>A0AAV8TTI0_9ROSI</name>
<proteinExistence type="predicted"/>
<gene>
    <name evidence="1" type="ORF">K2173_002593</name>
</gene>
<dbReference type="PANTHER" id="PTHR33526">
    <property type="entry name" value="OS07G0123800 PROTEIN"/>
    <property type="match status" value="1"/>
</dbReference>
<comment type="caution">
    <text evidence="1">The sequence shown here is derived from an EMBL/GenBank/DDBJ whole genome shotgun (WGS) entry which is preliminary data.</text>
</comment>
<protein>
    <submittedName>
        <fullName evidence="1">Uncharacterized protein</fullName>
    </submittedName>
</protein>
<dbReference type="PANTHER" id="PTHR33526:SF4">
    <property type="entry name" value="OS07G0123800 PROTEIN"/>
    <property type="match status" value="1"/>
</dbReference>
<reference evidence="1 2" key="1">
    <citation type="submission" date="2021-09" db="EMBL/GenBank/DDBJ databases">
        <title>Genomic insights and catalytic innovation underlie evolution of tropane alkaloids biosynthesis.</title>
        <authorList>
            <person name="Wang Y.-J."/>
            <person name="Tian T."/>
            <person name="Huang J.-P."/>
            <person name="Huang S.-X."/>
        </authorList>
    </citation>
    <scope>NUCLEOTIDE SEQUENCE [LARGE SCALE GENOMIC DNA]</scope>
    <source>
        <strain evidence="1">KIB-2018</strain>
        <tissue evidence="1">Leaf</tissue>
    </source>
</reference>
<organism evidence="1 2">
    <name type="scientific">Erythroxylum novogranatense</name>
    <dbReference type="NCBI Taxonomy" id="1862640"/>
    <lineage>
        <taxon>Eukaryota</taxon>
        <taxon>Viridiplantae</taxon>
        <taxon>Streptophyta</taxon>
        <taxon>Embryophyta</taxon>
        <taxon>Tracheophyta</taxon>
        <taxon>Spermatophyta</taxon>
        <taxon>Magnoliopsida</taxon>
        <taxon>eudicotyledons</taxon>
        <taxon>Gunneridae</taxon>
        <taxon>Pentapetalae</taxon>
        <taxon>rosids</taxon>
        <taxon>fabids</taxon>
        <taxon>Malpighiales</taxon>
        <taxon>Erythroxylaceae</taxon>
        <taxon>Erythroxylum</taxon>
    </lineage>
</organism>